<keyword evidence="3" id="KW-1185">Reference proteome</keyword>
<accession>D7DBR2</accession>
<dbReference type="EMBL" id="CP002051">
    <property type="protein sequence ID" value="ADI31609.1"/>
    <property type="molecule type" value="Genomic_DNA"/>
</dbReference>
<evidence type="ECO:0000259" key="1">
    <source>
        <dbReference type="Pfam" id="PF01850"/>
    </source>
</evidence>
<dbReference type="KEGG" id="shc:Shell_0478"/>
<gene>
    <name evidence="2" type="ordered locus">Shell_0478</name>
</gene>
<protein>
    <submittedName>
        <fullName evidence="2">PilT protein domain protein</fullName>
    </submittedName>
</protein>
<dbReference type="Gene3D" id="3.40.50.1010">
    <property type="entry name" value="5'-nuclease"/>
    <property type="match status" value="1"/>
</dbReference>
<dbReference type="Proteomes" id="UP000002573">
    <property type="component" value="Chromosome"/>
</dbReference>
<reference evidence="2 3" key="2">
    <citation type="journal article" date="2011" name="Stand. Genomic Sci.">
        <title>Complete genome sequence of Staphylothermus hellenicus P8.</title>
        <authorList>
            <person name="Anderson I."/>
            <person name="Wirth R."/>
            <person name="Lucas S."/>
            <person name="Copeland A."/>
            <person name="Lapidus A."/>
            <person name="Cheng J.F."/>
            <person name="Goodwin L."/>
            <person name="Pitluck S."/>
            <person name="Davenport K."/>
            <person name="Detter J.C."/>
            <person name="Han C."/>
            <person name="Tapia R."/>
            <person name="Land M."/>
            <person name="Hauser L."/>
            <person name="Pati A."/>
            <person name="Mikhailova N."/>
            <person name="Woyke T."/>
            <person name="Klenk H.P."/>
            <person name="Kyrpides N."/>
            <person name="Ivanova N."/>
        </authorList>
    </citation>
    <scope>NUCLEOTIDE SEQUENCE [LARGE SCALE GENOMIC DNA]</scope>
    <source>
        <strain evidence="3">DSM 12710 / JCM 10830 / BK20S6-10-b1 / P8</strain>
    </source>
</reference>
<dbReference type="InterPro" id="IPR002716">
    <property type="entry name" value="PIN_dom"/>
</dbReference>
<proteinExistence type="predicted"/>
<dbReference type="HOGENOM" id="CLU_143936_0_0_2"/>
<sequence length="151" mass="17670">MNKKKSIGDNKRILLDTSFLLPILGFETSERIMKAFYKLGSYQLYYNEISILEALWKIVKVIRGEEEEVLRIRQGIRSIFETINHASIDDNAINNAVYMYRLGHRDMIDNLLYSIALSRKLLLLTVDEKLIDFIEKHNLPRNNIIAPEQLD</sequence>
<evidence type="ECO:0000313" key="2">
    <source>
        <dbReference type="EMBL" id="ADI31609.1"/>
    </source>
</evidence>
<evidence type="ECO:0000313" key="3">
    <source>
        <dbReference type="Proteomes" id="UP000002573"/>
    </source>
</evidence>
<dbReference type="AlphaFoldDB" id="D7DBR2"/>
<dbReference type="RefSeq" id="WP_013142807.1">
    <property type="nucleotide sequence ID" value="NC_014205.1"/>
</dbReference>
<organism evidence="2 3">
    <name type="scientific">Staphylothermus hellenicus (strain DSM 12710 / JCM 10830 / BK20S6-10-b1 / P8)</name>
    <dbReference type="NCBI Taxonomy" id="591019"/>
    <lineage>
        <taxon>Archaea</taxon>
        <taxon>Thermoproteota</taxon>
        <taxon>Thermoprotei</taxon>
        <taxon>Desulfurococcales</taxon>
        <taxon>Desulfurococcaceae</taxon>
        <taxon>Staphylothermus</taxon>
    </lineage>
</organism>
<dbReference type="Pfam" id="PF01850">
    <property type="entry name" value="PIN"/>
    <property type="match status" value="1"/>
</dbReference>
<dbReference type="SUPFAM" id="SSF88723">
    <property type="entry name" value="PIN domain-like"/>
    <property type="match status" value="1"/>
</dbReference>
<name>D7DBR2_STAHD</name>
<dbReference type="eggNOG" id="arCOG06028">
    <property type="taxonomic scope" value="Archaea"/>
</dbReference>
<reference evidence="3" key="1">
    <citation type="submission" date="2010-05" db="EMBL/GenBank/DDBJ databases">
        <title>Complete sequence of Staphylothermus hellenicus DSM 12710.</title>
        <authorList>
            <consortium name="US DOE Joint Genome Institute"/>
            <person name="Lucas S."/>
            <person name="Copeland A."/>
            <person name="Lapidus A."/>
            <person name="Cheng J.-F."/>
            <person name="Bruce D."/>
            <person name="Goodwin L."/>
            <person name="Pitluck S."/>
            <person name="Davenport K."/>
            <person name="Detter J.C."/>
            <person name="Han C."/>
            <person name="Tapia R."/>
            <person name="Larimer F."/>
            <person name="Land M."/>
            <person name="Hauser L."/>
            <person name="Kyrpides N."/>
            <person name="Mikhailova N."/>
            <person name="Anderson I.J."/>
            <person name="Woyke T."/>
        </authorList>
    </citation>
    <scope>NUCLEOTIDE SEQUENCE [LARGE SCALE GENOMIC DNA]</scope>
    <source>
        <strain evidence="3">DSM 12710 / JCM 10830 / BK20S6-10-b1 / P8</strain>
    </source>
</reference>
<dbReference type="InterPro" id="IPR029060">
    <property type="entry name" value="PIN-like_dom_sf"/>
</dbReference>
<dbReference type="GeneID" id="9233767"/>
<feature type="domain" description="PIN" evidence="1">
    <location>
        <begin position="13"/>
        <end position="131"/>
    </location>
</feature>